<dbReference type="RefSeq" id="WP_084989371.1">
    <property type="nucleotide sequence ID" value="NZ_MSBD01000069.1"/>
</dbReference>
<sequence>MKRTVFFTLVLSFIIIFPSVQISADTTPNYQNYYQQTYIEGTQSGIIKENYSNFVKQCDIDLAPAYLNFIKGDGNLTFPEFAKENNYDQGSPEETDTQNIAISSNTKPNLLSTVKSAASKAKIKSGDMLICHGTNSSGKFLGHEAIATSGNYVLEMRGPERAKNNNYHTPITTFFKNHLKKTGDYIQVYRIKSHPNYSSDAAKYAYNHMYISNKINYLTTTNLYHKNPSYCSKYVYLAYWWGTSHKGMKGGLMWVFPFSMTNVFSGTYKPSYIYKLTTK</sequence>
<dbReference type="OrthoDB" id="2080087at2"/>
<name>A0A1X1FB95_9LACO</name>
<dbReference type="SUPFAM" id="SSF54001">
    <property type="entry name" value="Cysteine proteinases"/>
    <property type="match status" value="1"/>
</dbReference>
<gene>
    <name evidence="2" type="ORF">FAM23169_02687</name>
</gene>
<comment type="caution">
    <text evidence="2">The sequence shown here is derived from an EMBL/GenBank/DDBJ whole genome shotgun (WGS) entry which is preliminary data.</text>
</comment>
<dbReference type="AlphaFoldDB" id="A0A1X1FB95"/>
<feature type="signal peptide" evidence="1">
    <location>
        <begin position="1"/>
        <end position="24"/>
    </location>
</feature>
<reference evidence="2 3" key="1">
    <citation type="journal article" date="2017" name="Front. Microbiol.">
        <title>The Histidine Decarboxylase Gene Cluster of Lactobacillus parabuchneri Was Gained by Horizontal Gene Transfer and Is Mobile within the Species.</title>
        <authorList>
            <person name="Wuthrich D."/>
            <person name="Berthoud H."/>
            <person name="Wechsler D."/>
            <person name="Eugster E."/>
            <person name="Irmler S."/>
            <person name="Bruggmann R."/>
        </authorList>
    </citation>
    <scope>NUCLEOTIDE SEQUENCE [LARGE SCALE GENOMIC DNA]</scope>
    <source>
        <strain evidence="2 3">FAM23169</strain>
    </source>
</reference>
<keyword evidence="3" id="KW-1185">Reference proteome</keyword>
<dbReference type="Proteomes" id="UP000193009">
    <property type="component" value="Unassembled WGS sequence"/>
</dbReference>
<protein>
    <submittedName>
        <fullName evidence="2">Uncharacterized protein</fullName>
    </submittedName>
</protein>
<dbReference type="InterPro" id="IPR038765">
    <property type="entry name" value="Papain-like_cys_pep_sf"/>
</dbReference>
<organism evidence="2 3">
    <name type="scientific">Lentilactobacillus parabuchneri</name>
    <dbReference type="NCBI Taxonomy" id="152331"/>
    <lineage>
        <taxon>Bacteria</taxon>
        <taxon>Bacillati</taxon>
        <taxon>Bacillota</taxon>
        <taxon>Bacilli</taxon>
        <taxon>Lactobacillales</taxon>
        <taxon>Lactobacillaceae</taxon>
        <taxon>Lentilactobacillus</taxon>
    </lineage>
</organism>
<feature type="chain" id="PRO_5013162858" evidence="1">
    <location>
        <begin position="25"/>
        <end position="279"/>
    </location>
</feature>
<dbReference type="EMBL" id="MSBD01000069">
    <property type="protein sequence ID" value="ORN24173.1"/>
    <property type="molecule type" value="Genomic_DNA"/>
</dbReference>
<evidence type="ECO:0000256" key="1">
    <source>
        <dbReference type="SAM" id="SignalP"/>
    </source>
</evidence>
<evidence type="ECO:0000313" key="3">
    <source>
        <dbReference type="Proteomes" id="UP000193009"/>
    </source>
</evidence>
<accession>A0A1X1FB95</accession>
<evidence type="ECO:0000313" key="2">
    <source>
        <dbReference type="EMBL" id="ORN24173.1"/>
    </source>
</evidence>
<proteinExistence type="predicted"/>
<keyword evidence="1" id="KW-0732">Signal</keyword>